<comment type="subcellular location">
    <subcellularLocation>
        <location evidence="1">Cell membrane</location>
        <topology evidence="1">Multi-pass membrane protein</topology>
    </subcellularLocation>
</comment>
<accession>A0A934KGN4</accession>
<evidence type="ECO:0000256" key="3">
    <source>
        <dbReference type="ARBA" id="ARBA00022692"/>
    </source>
</evidence>
<dbReference type="AlphaFoldDB" id="A0A934KGN4"/>
<dbReference type="Proteomes" id="UP000620075">
    <property type="component" value="Unassembled WGS sequence"/>
</dbReference>
<evidence type="ECO:0000256" key="2">
    <source>
        <dbReference type="ARBA" id="ARBA00022475"/>
    </source>
</evidence>
<feature type="transmembrane region" description="Helical" evidence="6">
    <location>
        <begin position="20"/>
        <end position="40"/>
    </location>
</feature>
<evidence type="ECO:0000256" key="1">
    <source>
        <dbReference type="ARBA" id="ARBA00004651"/>
    </source>
</evidence>
<keyword evidence="3 6" id="KW-0812">Transmembrane</keyword>
<feature type="transmembrane region" description="Helical" evidence="6">
    <location>
        <begin position="111"/>
        <end position="136"/>
    </location>
</feature>
<dbReference type="EMBL" id="JAEKNQ010000019">
    <property type="protein sequence ID" value="MBJ7602288.1"/>
    <property type="molecule type" value="Genomic_DNA"/>
</dbReference>
<evidence type="ECO:0000313" key="8">
    <source>
        <dbReference type="Proteomes" id="UP000620075"/>
    </source>
</evidence>
<dbReference type="PANTHER" id="PTHR30482">
    <property type="entry name" value="HIGH-AFFINITY BRANCHED-CHAIN AMINO ACID TRANSPORT SYSTEM PERMEASE"/>
    <property type="match status" value="1"/>
</dbReference>
<dbReference type="PANTHER" id="PTHR30482:SF10">
    <property type="entry name" value="HIGH-AFFINITY BRANCHED-CHAIN AMINO ACID TRANSPORT PROTEIN BRAE"/>
    <property type="match status" value="1"/>
</dbReference>
<feature type="transmembrane region" description="Helical" evidence="6">
    <location>
        <begin position="232"/>
        <end position="256"/>
    </location>
</feature>
<proteinExistence type="predicted"/>
<feature type="transmembrane region" description="Helical" evidence="6">
    <location>
        <begin position="60"/>
        <end position="79"/>
    </location>
</feature>
<comment type="caution">
    <text evidence="7">The sequence shown here is derived from an EMBL/GenBank/DDBJ whole genome shotgun (WGS) entry which is preliminary data.</text>
</comment>
<feature type="transmembrane region" description="Helical" evidence="6">
    <location>
        <begin position="182"/>
        <end position="202"/>
    </location>
</feature>
<evidence type="ECO:0000256" key="6">
    <source>
        <dbReference type="SAM" id="Phobius"/>
    </source>
</evidence>
<feature type="transmembrane region" description="Helical" evidence="6">
    <location>
        <begin position="86"/>
        <end position="105"/>
    </location>
</feature>
<dbReference type="CDD" id="cd06581">
    <property type="entry name" value="TM_PBP1_LivM_like"/>
    <property type="match status" value="1"/>
</dbReference>
<name>A0A934KGN4_9BACT</name>
<feature type="transmembrane region" description="Helical" evidence="6">
    <location>
        <begin position="304"/>
        <end position="324"/>
    </location>
</feature>
<keyword evidence="4 6" id="KW-1133">Transmembrane helix</keyword>
<protein>
    <submittedName>
        <fullName evidence="7">Branched-chain amino acid ABC transporter permease</fullName>
    </submittedName>
</protein>
<gene>
    <name evidence="7" type="ORF">JF888_03705</name>
</gene>
<evidence type="ECO:0000256" key="4">
    <source>
        <dbReference type="ARBA" id="ARBA00022989"/>
    </source>
</evidence>
<keyword evidence="5 6" id="KW-0472">Membrane</keyword>
<dbReference type="Pfam" id="PF02653">
    <property type="entry name" value="BPD_transp_2"/>
    <property type="match status" value="1"/>
</dbReference>
<dbReference type="GO" id="GO:0005886">
    <property type="term" value="C:plasma membrane"/>
    <property type="evidence" value="ECO:0007669"/>
    <property type="project" value="UniProtKB-SubCell"/>
</dbReference>
<dbReference type="RefSeq" id="WP_338176704.1">
    <property type="nucleotide sequence ID" value="NZ_JAEKNQ010000019.1"/>
</dbReference>
<dbReference type="InterPro" id="IPR043428">
    <property type="entry name" value="LivM-like"/>
</dbReference>
<dbReference type="InterPro" id="IPR001851">
    <property type="entry name" value="ABC_transp_permease"/>
</dbReference>
<feature type="transmembrane region" description="Helical" evidence="6">
    <location>
        <begin position="143"/>
        <end position="162"/>
    </location>
</feature>
<organism evidence="7 8">
    <name type="scientific">Candidatus Dormiibacter inghamiae</name>
    <dbReference type="NCBI Taxonomy" id="3127013"/>
    <lineage>
        <taxon>Bacteria</taxon>
        <taxon>Bacillati</taxon>
        <taxon>Candidatus Dormiibacterota</taxon>
        <taxon>Candidatus Dormibacteria</taxon>
        <taxon>Candidatus Dormibacterales</taxon>
        <taxon>Candidatus Dormibacteraceae</taxon>
        <taxon>Candidatus Dormiibacter</taxon>
    </lineage>
</organism>
<evidence type="ECO:0000256" key="5">
    <source>
        <dbReference type="ARBA" id="ARBA00023136"/>
    </source>
</evidence>
<keyword evidence="2" id="KW-1003">Cell membrane</keyword>
<sequence>MPGSPGGSFSTRPDAGGRRLRRVLLAVFAVAVLLVLIAPLSTTDQADSLGLPVLVDKSQIRILTTIAMFVVMATAWNLVGGLTGYGAFGNVAFFGLGAYACAVLVDPHKLHLPMLAGIALAPIVPIAFAVLVGLPLLRLRSHYFSIATLGTAVAVGEVVKNVEYLGGANGLFPPIVRRGDLLFLYLMVAVAAIAVGSVYLVLRSRFGYGLIAIRENEDAAAVLGVNTTLYKVAAFALAAGLTGLAGAVFAVWNSFINQELGFSLDFNIQMILMAVVGGAGTLFGPVLGAILLELLLQALAGQGTVAVYAQIGLGLLLAVTVIFVPRGLVDFFGGSSRLSLGYLRRTLRETSV</sequence>
<dbReference type="GO" id="GO:0015658">
    <property type="term" value="F:branched-chain amino acid transmembrane transporter activity"/>
    <property type="evidence" value="ECO:0007669"/>
    <property type="project" value="InterPro"/>
</dbReference>
<reference evidence="7 8" key="1">
    <citation type="submission" date="2020-10" db="EMBL/GenBank/DDBJ databases">
        <title>Ca. Dormibacterota MAGs.</title>
        <authorList>
            <person name="Montgomery K."/>
        </authorList>
    </citation>
    <scope>NUCLEOTIDE SEQUENCE [LARGE SCALE GENOMIC DNA]</scope>
    <source>
        <strain evidence="7">SC8811_S16_3</strain>
    </source>
</reference>
<evidence type="ECO:0000313" key="7">
    <source>
        <dbReference type="EMBL" id="MBJ7602288.1"/>
    </source>
</evidence>
<feature type="transmembrane region" description="Helical" evidence="6">
    <location>
        <begin position="268"/>
        <end position="292"/>
    </location>
</feature>